<dbReference type="InParanoid" id="A0A7M7P4N4"/>
<dbReference type="GO" id="GO:0098609">
    <property type="term" value="P:cell-cell adhesion"/>
    <property type="evidence" value="ECO:0000318"/>
    <property type="project" value="GO_Central"/>
</dbReference>
<evidence type="ECO:0000256" key="7">
    <source>
        <dbReference type="ARBA" id="ARBA00022989"/>
    </source>
</evidence>
<dbReference type="Gene3D" id="2.130.10.130">
    <property type="entry name" value="Integrin alpha, N-terminal"/>
    <property type="match status" value="1"/>
</dbReference>
<feature type="repeat" description="FG-GAP" evidence="12">
    <location>
        <begin position="315"/>
        <end position="380"/>
    </location>
</feature>
<dbReference type="GO" id="GO:0009986">
    <property type="term" value="C:cell surface"/>
    <property type="evidence" value="ECO:0000318"/>
    <property type="project" value="GO_Central"/>
</dbReference>
<dbReference type="SUPFAM" id="SSF69179">
    <property type="entry name" value="Integrin domains"/>
    <property type="match status" value="3"/>
</dbReference>
<keyword evidence="3 13" id="KW-0812">Transmembrane</keyword>
<evidence type="ECO:0000256" key="14">
    <source>
        <dbReference type="SAM" id="MobiDB-lite"/>
    </source>
</evidence>
<feature type="domain" description="Integrin alpha third immunoglobulin-like" evidence="17">
    <location>
        <begin position="794"/>
        <end position="965"/>
    </location>
</feature>
<dbReference type="InterPro" id="IPR028994">
    <property type="entry name" value="Integrin_alpha_N"/>
</dbReference>
<evidence type="ECO:0000256" key="8">
    <source>
        <dbReference type="ARBA" id="ARBA00023037"/>
    </source>
</evidence>
<evidence type="ECO:0000259" key="16">
    <source>
        <dbReference type="Pfam" id="PF20805"/>
    </source>
</evidence>
<evidence type="ECO:0000256" key="13">
    <source>
        <dbReference type="RuleBase" id="RU003762"/>
    </source>
</evidence>
<dbReference type="SMART" id="SM00191">
    <property type="entry name" value="Int_alpha"/>
    <property type="match status" value="5"/>
</dbReference>
<dbReference type="SUPFAM" id="SSF69318">
    <property type="entry name" value="Integrin alpha N-terminal domain"/>
    <property type="match status" value="1"/>
</dbReference>
<feature type="domain" description="Integrin alpha second immunoglobulin-like" evidence="16">
    <location>
        <begin position="649"/>
        <end position="775"/>
    </location>
</feature>
<keyword evidence="19" id="KW-1185">Reference proteome</keyword>
<feature type="region of interest" description="Disordered" evidence="14">
    <location>
        <begin position="1040"/>
        <end position="1076"/>
    </location>
</feature>
<protein>
    <submittedName>
        <fullName evidence="18">Uncharacterized protein</fullName>
    </submittedName>
</protein>
<feature type="domain" description="Integrin alpha first immunoglubulin-like" evidence="15">
    <location>
        <begin position="494"/>
        <end position="644"/>
    </location>
</feature>
<keyword evidence="7 13" id="KW-1133">Transmembrane helix</keyword>
<dbReference type="PRINTS" id="PR01185">
    <property type="entry name" value="INTEGRINA"/>
</dbReference>
<evidence type="ECO:0000256" key="2">
    <source>
        <dbReference type="ARBA" id="ARBA00008054"/>
    </source>
</evidence>
<evidence type="ECO:0000313" key="19">
    <source>
        <dbReference type="Proteomes" id="UP000007110"/>
    </source>
</evidence>
<dbReference type="GO" id="GO:0007229">
    <property type="term" value="P:integrin-mediated signaling pathway"/>
    <property type="evidence" value="ECO:0000318"/>
    <property type="project" value="GO_Central"/>
</dbReference>
<keyword evidence="10 13" id="KW-0675">Receptor</keyword>
<keyword evidence="4" id="KW-0732">Signal</keyword>
<dbReference type="PANTHER" id="PTHR23220">
    <property type="entry name" value="INTEGRIN ALPHA"/>
    <property type="match status" value="1"/>
</dbReference>
<dbReference type="Proteomes" id="UP000007110">
    <property type="component" value="Unassembled WGS sequence"/>
</dbReference>
<evidence type="ECO:0000256" key="10">
    <source>
        <dbReference type="ARBA" id="ARBA00023170"/>
    </source>
</evidence>
<dbReference type="InterPro" id="IPR048285">
    <property type="entry name" value="Integrin_alpha_Ig-like_2"/>
</dbReference>
<feature type="transmembrane region" description="Helical" evidence="13">
    <location>
        <begin position="12"/>
        <end position="34"/>
    </location>
</feature>
<feature type="transmembrane region" description="Helical" evidence="13">
    <location>
        <begin position="999"/>
        <end position="1021"/>
    </location>
</feature>
<evidence type="ECO:0000259" key="17">
    <source>
        <dbReference type="Pfam" id="PF20806"/>
    </source>
</evidence>
<organism evidence="18 19">
    <name type="scientific">Strongylocentrotus purpuratus</name>
    <name type="common">Purple sea urchin</name>
    <dbReference type="NCBI Taxonomy" id="7668"/>
    <lineage>
        <taxon>Eukaryota</taxon>
        <taxon>Metazoa</taxon>
        <taxon>Echinodermata</taxon>
        <taxon>Eleutherozoa</taxon>
        <taxon>Echinozoa</taxon>
        <taxon>Echinoidea</taxon>
        <taxon>Euechinoidea</taxon>
        <taxon>Echinacea</taxon>
        <taxon>Camarodonta</taxon>
        <taxon>Echinidea</taxon>
        <taxon>Strongylocentrotidae</taxon>
        <taxon>Strongylocentrotus</taxon>
    </lineage>
</organism>
<dbReference type="InterPro" id="IPR000413">
    <property type="entry name" value="Integrin_alpha"/>
</dbReference>
<keyword evidence="6 13" id="KW-0130">Cell adhesion</keyword>
<dbReference type="InterPro" id="IPR013519">
    <property type="entry name" value="Int_alpha_beta-p"/>
</dbReference>
<dbReference type="Pfam" id="PF01839">
    <property type="entry name" value="FG-GAP"/>
    <property type="match status" value="2"/>
</dbReference>
<dbReference type="InterPro" id="IPR048286">
    <property type="entry name" value="Integrin_alpha_Ig-like_3"/>
</dbReference>
<keyword evidence="5" id="KW-0677">Repeat</keyword>
<dbReference type="GeneID" id="100889527"/>
<evidence type="ECO:0000256" key="1">
    <source>
        <dbReference type="ARBA" id="ARBA00004479"/>
    </source>
</evidence>
<dbReference type="OrthoDB" id="5573735at2759"/>
<dbReference type="RefSeq" id="XP_030845957.1">
    <property type="nucleotide sequence ID" value="XM_030990097.1"/>
</dbReference>
<reference evidence="18" key="2">
    <citation type="submission" date="2021-01" db="UniProtKB">
        <authorList>
            <consortium name="EnsemblMetazoa"/>
        </authorList>
    </citation>
    <scope>IDENTIFICATION</scope>
</reference>
<evidence type="ECO:0000256" key="5">
    <source>
        <dbReference type="ARBA" id="ARBA00022737"/>
    </source>
</evidence>
<dbReference type="InterPro" id="IPR013649">
    <property type="entry name" value="Integrin_alpha_Ig-like_1"/>
</dbReference>
<evidence type="ECO:0000256" key="4">
    <source>
        <dbReference type="ARBA" id="ARBA00022729"/>
    </source>
</evidence>
<keyword evidence="8 13" id="KW-0401">Integrin</keyword>
<dbReference type="KEGG" id="spu:100889527"/>
<evidence type="ECO:0000256" key="12">
    <source>
        <dbReference type="PROSITE-ProRule" id="PRU00803"/>
    </source>
</evidence>
<dbReference type="OMA" id="NITYLAR"/>
<dbReference type="EnsemblMetazoa" id="XM_030990097">
    <property type="protein sequence ID" value="XP_030845957"/>
    <property type="gene ID" value="LOC100889527"/>
</dbReference>
<dbReference type="InterPro" id="IPR013517">
    <property type="entry name" value="FG-GAP"/>
</dbReference>
<evidence type="ECO:0000256" key="3">
    <source>
        <dbReference type="ARBA" id="ARBA00022692"/>
    </source>
</evidence>
<dbReference type="Gene3D" id="1.20.5.930">
    <property type="entry name" value="Bicelle-embedded integrin alpha(iib) transmembrane segment"/>
    <property type="match status" value="1"/>
</dbReference>
<dbReference type="InterPro" id="IPR032695">
    <property type="entry name" value="Integrin_dom_sf"/>
</dbReference>
<proteinExistence type="inferred from homology"/>
<dbReference type="Gene3D" id="2.60.40.1510">
    <property type="entry name" value="ntegrin, alpha v. Chain A, domain 3"/>
    <property type="match status" value="1"/>
</dbReference>
<dbReference type="GO" id="GO:0038023">
    <property type="term" value="F:signaling receptor activity"/>
    <property type="evidence" value="ECO:0000318"/>
    <property type="project" value="GO_Central"/>
</dbReference>
<feature type="repeat" description="FG-GAP" evidence="12">
    <location>
        <begin position="128"/>
        <end position="193"/>
    </location>
</feature>
<comment type="subcellular location">
    <subcellularLocation>
        <location evidence="1 13">Membrane</location>
        <topology evidence="1 13">Single-pass type I membrane protein</topology>
    </subcellularLocation>
</comment>
<evidence type="ECO:0000256" key="9">
    <source>
        <dbReference type="ARBA" id="ARBA00023136"/>
    </source>
</evidence>
<evidence type="ECO:0000256" key="11">
    <source>
        <dbReference type="ARBA" id="ARBA00023180"/>
    </source>
</evidence>
<keyword evidence="9 13" id="KW-0472">Membrane</keyword>
<sequence length="1076" mass="117503">MSGPTSLSMTTGYIFSIALCITICSRWAVVVHGFNVDTSFPLYFTHDDTDSQFGLSLALHSEGKESEGKENMLLVGAPRAMSSGYSADQSIVRSGALYKCPIDTSIGTRADCQEIVVDTTGNEYLDTNNPDFQSTNASGQWLGSTLQSGGPDGSVVVCRPLYSYQTMNQNQDVDRYLRGGCFVINGGLRSPDPGLLNTAVNFNPCASNSVAYRTKYRCEFGGSAAVRDTKIVYGATGGCLWNGRIWYTNDGITDASALFYFPQTCRFNLDFEYYFGHAVAFGNFRDGPTLEVAIAAPRWDHGFGRVFLYDDAFMEYDIITDGDLATYFGHALATSDLNNDGFDDLVIGAPMFTDEERSIDAGWDVGKIFIYYNDQQGSFYFDDNDVIIGTGAGCRFGYSIAALGDINQDGFNDLAVGAPFCNGGNDGKVFIYHGSGINLPLNLSPQQTLSPSVLGRPLRFFGFVMSAGLDVDQNTYPDFAVGAHESQTAIIFRSRAVVWTVAEIYPEENAIDLDVQDETTSRGVLVTGFNVVVCIHYMGQGLPANLDFSYEIVLDSLRQVINRRAAFITNNIATLRHQISAPIEQRTCMTHAAYIQPTIRDKQTPMSLRLIHSVAQTSQSDSAVQPIMSNAVNNQTLNSLVFARDCAGETCYPDLAVQTIVSTTELMIGKAETFLLTVEVMNSGEDAFLSVLDIVEPPGLFFVNVLRSNTGIIVSCSVSTTTRIRSCNIGNPVPAGDQITVGLQYQTATYSTFTGPAVLNISARSIDAERAGRDVDNEAMVSIPVYATSSLVLSGNSIPDTLVITEDSNVTDDKGPLMTHVIRLQNNGPSFIGPSTIEILWPIRLQDGKTLMNVTGVTMDTGMPCTFTPRINRDSPKQNNVTTFIDEVSNSTIYTLWADCASLPECVAIRCPLASLATGADSAILISVQSRLWHDTVFAEDASFLHFIEILSSASVTVNGTVYPGIPYSPHPTATPLEIQTEVRVQYEKQRTIIKTTPIWIYIVSSLGGLLILIIFIAILYKVKFFQRKQISQEQRELLTEHRKSVRRSKAEAPSPDDMEVSPLQRDGSVAGLIQE</sequence>
<dbReference type="Gene3D" id="2.60.40.1530">
    <property type="entry name" value="ntegrin, alpha v. Chain A, domain 4"/>
    <property type="match status" value="1"/>
</dbReference>
<feature type="repeat" description="FG-GAP" evidence="12">
    <location>
        <begin position="447"/>
        <end position="509"/>
    </location>
</feature>
<dbReference type="PROSITE" id="PS51470">
    <property type="entry name" value="FG_GAP"/>
    <property type="match status" value="5"/>
</dbReference>
<comment type="similarity">
    <text evidence="2 13">Belongs to the integrin alpha chain family.</text>
</comment>
<comment type="caution">
    <text evidence="13">Lacks conserved residue(s) required for the propagation of feature annotation.</text>
</comment>
<evidence type="ECO:0000256" key="6">
    <source>
        <dbReference type="ARBA" id="ARBA00022889"/>
    </source>
</evidence>
<reference evidence="19" key="1">
    <citation type="submission" date="2015-02" db="EMBL/GenBank/DDBJ databases">
        <title>Genome sequencing for Strongylocentrotus purpuratus.</title>
        <authorList>
            <person name="Murali S."/>
            <person name="Liu Y."/>
            <person name="Vee V."/>
            <person name="English A."/>
            <person name="Wang M."/>
            <person name="Skinner E."/>
            <person name="Han Y."/>
            <person name="Muzny D.M."/>
            <person name="Worley K.C."/>
            <person name="Gibbs R.A."/>
        </authorList>
    </citation>
    <scope>NUCLEOTIDE SEQUENCE</scope>
</reference>
<keyword evidence="11" id="KW-0325">Glycoprotein</keyword>
<dbReference type="AlphaFoldDB" id="A0A7M7P4N4"/>
<name>A0A7M7P4N4_STRPU</name>
<dbReference type="Pfam" id="PF08441">
    <property type="entry name" value="Integrin_A_Ig_1"/>
    <property type="match status" value="1"/>
</dbReference>
<dbReference type="GO" id="GO:0008305">
    <property type="term" value="C:integrin complex"/>
    <property type="evidence" value="ECO:0000318"/>
    <property type="project" value="GO_Central"/>
</dbReference>
<dbReference type="PANTHER" id="PTHR23220:SF133">
    <property type="entry name" value="INTEGRIN ALPHA-PS2"/>
    <property type="match status" value="1"/>
</dbReference>
<dbReference type="Pfam" id="PF20805">
    <property type="entry name" value="Integrin_A_Ig_2"/>
    <property type="match status" value="1"/>
</dbReference>
<dbReference type="Pfam" id="PF20806">
    <property type="entry name" value="Integrin_A_Ig_3"/>
    <property type="match status" value="1"/>
</dbReference>
<dbReference type="Gene3D" id="2.60.40.1460">
    <property type="entry name" value="Integrin domains. Chain A, domain 2"/>
    <property type="match status" value="1"/>
</dbReference>
<evidence type="ECO:0000313" key="18">
    <source>
        <dbReference type="EnsemblMetazoa" id="XP_030845957"/>
    </source>
</evidence>
<accession>A0A7M7P4N4</accession>
<feature type="repeat" description="FG-GAP" evidence="12">
    <location>
        <begin position="382"/>
        <end position="441"/>
    </location>
</feature>
<feature type="repeat" description="FG-GAP" evidence="12">
    <location>
        <begin position="39"/>
        <end position="109"/>
    </location>
</feature>
<evidence type="ECO:0000259" key="15">
    <source>
        <dbReference type="Pfam" id="PF08441"/>
    </source>
</evidence>